<accession>A0A4Q7M1P1</accession>
<dbReference type="SUPFAM" id="SSF52540">
    <property type="entry name" value="P-loop containing nucleoside triphosphate hydrolases"/>
    <property type="match status" value="1"/>
</dbReference>
<dbReference type="PANTHER" id="PTHR42957">
    <property type="entry name" value="HELICASE MJ1565-RELATED"/>
    <property type="match status" value="1"/>
</dbReference>
<dbReference type="Pfam" id="PF01935">
    <property type="entry name" value="DUF87"/>
    <property type="match status" value="1"/>
</dbReference>
<name>A0A4Q7M1P1_9MICO</name>
<dbReference type="PANTHER" id="PTHR42957:SF1">
    <property type="entry name" value="HELICASE MJ1565-RELATED"/>
    <property type="match status" value="1"/>
</dbReference>
<evidence type="ECO:0000313" key="2">
    <source>
        <dbReference type="EMBL" id="RZS60717.1"/>
    </source>
</evidence>
<proteinExistence type="predicted"/>
<sequence length="699" mass="76846">MSQSLFPAAGHGSLLERELLAEDRCVRVGAIHRMDFHEAIVLTHDKWKHDVAGIPQFSLLLATARDISSEGFDDDEVLLLRVEGSAPLSLESDLLAVREESLRTALSQYDSPSPAVVLDMGLDPFTKNRVSFTGLRCRVLGTFYESIVDGTTRLEFGADVDNFYATSTYRVLKPVGKGLSAVASYIKPAPTKEPVDMVRIGTVRYSSTRRRAQAAGQDDAAVQVNIHDFIGNKTGMFGMTRMGKSNTMKTVVARTQVISQLAVKAGGRPIGQLILDPQGEYANPNQQDGTEIAAIGEDRVVIYRFGGAANASNVRPLGINFFDPGQLDVAKGFVSSSLSESGADYVRAFVNADFAGTPRPGESTKEGYERAARADRGRLMLYGALAKADFMIPTKDPVDTQYPWRAWVSMKDPVADAIERDLPGALFRPARKGRVGVNRDHLVDVCQWFVDRAADGSMVNTDGFNSFVDGDPYKSALPIFSQMNGNRSVSGYTKLKPLAPFHHPDSKSDFRDQIFDDLVDGKIVIVDLHLGPLAVTRRMSEGIASRLMERQTETFTKGVEPPRIQVVLEEAHNLFSNRQFTDELDVWVRMAKESSKLKIGLIYATQEVSGVAHEVLANTKNWVVAHLNNTKELRNLGQFYDFEAFAEAIISQEDRGYVRLKTMSSPYIVPVQIDPYGLELVNEARAAANDPALVPTSAA</sequence>
<dbReference type="InterPro" id="IPR002789">
    <property type="entry name" value="HerA_central"/>
</dbReference>
<gene>
    <name evidence="2" type="ORF">EV386_0992</name>
</gene>
<dbReference type="AlphaFoldDB" id="A0A4Q7M1P1"/>
<feature type="domain" description="Helicase HerA central" evidence="1">
    <location>
        <begin position="218"/>
        <end position="321"/>
    </location>
</feature>
<dbReference type="Proteomes" id="UP000293852">
    <property type="component" value="Unassembled WGS sequence"/>
</dbReference>
<dbReference type="Gene3D" id="3.40.50.300">
    <property type="entry name" value="P-loop containing nucleotide triphosphate hydrolases"/>
    <property type="match status" value="2"/>
</dbReference>
<reference evidence="2 3" key="1">
    <citation type="submission" date="2019-02" db="EMBL/GenBank/DDBJ databases">
        <title>Sequencing the genomes of 1000 actinobacteria strains.</title>
        <authorList>
            <person name="Klenk H.-P."/>
        </authorList>
    </citation>
    <scope>NUCLEOTIDE SEQUENCE [LARGE SCALE GENOMIC DNA]</scope>
    <source>
        <strain evidence="2 3">DSM 16932</strain>
    </source>
</reference>
<organism evidence="2 3">
    <name type="scientific">Xylanimonas ulmi</name>
    <dbReference type="NCBI Taxonomy" id="228973"/>
    <lineage>
        <taxon>Bacteria</taxon>
        <taxon>Bacillati</taxon>
        <taxon>Actinomycetota</taxon>
        <taxon>Actinomycetes</taxon>
        <taxon>Micrococcales</taxon>
        <taxon>Promicromonosporaceae</taxon>
        <taxon>Xylanimonas</taxon>
    </lineage>
</organism>
<dbReference type="InterPro" id="IPR008571">
    <property type="entry name" value="HerA-like"/>
</dbReference>
<dbReference type="EMBL" id="SGWX01000001">
    <property type="protein sequence ID" value="RZS60717.1"/>
    <property type="molecule type" value="Genomic_DNA"/>
</dbReference>
<evidence type="ECO:0000313" key="3">
    <source>
        <dbReference type="Proteomes" id="UP000293852"/>
    </source>
</evidence>
<keyword evidence="3" id="KW-1185">Reference proteome</keyword>
<dbReference type="InterPro" id="IPR027417">
    <property type="entry name" value="P-loop_NTPase"/>
</dbReference>
<evidence type="ECO:0000259" key="1">
    <source>
        <dbReference type="Pfam" id="PF01935"/>
    </source>
</evidence>
<protein>
    <submittedName>
        <fullName evidence="2">Uncharacterized protein DUF87</fullName>
    </submittedName>
</protein>
<comment type="caution">
    <text evidence="2">The sequence shown here is derived from an EMBL/GenBank/DDBJ whole genome shotgun (WGS) entry which is preliminary data.</text>
</comment>